<name>A0ABQ1RQV4_9MICO</name>
<evidence type="ECO:0000313" key="1">
    <source>
        <dbReference type="EMBL" id="GGD76352.1"/>
    </source>
</evidence>
<dbReference type="EMBL" id="BMCM01000003">
    <property type="protein sequence ID" value="GGD76352.1"/>
    <property type="molecule type" value="Genomic_DNA"/>
</dbReference>
<organism evidence="1 2">
    <name type="scientific">Microbacterium murale</name>
    <dbReference type="NCBI Taxonomy" id="1081040"/>
    <lineage>
        <taxon>Bacteria</taxon>
        <taxon>Bacillati</taxon>
        <taxon>Actinomycetota</taxon>
        <taxon>Actinomycetes</taxon>
        <taxon>Micrococcales</taxon>
        <taxon>Microbacteriaceae</taxon>
        <taxon>Microbacterium</taxon>
    </lineage>
</organism>
<dbReference type="Proteomes" id="UP000629365">
    <property type="component" value="Unassembled WGS sequence"/>
</dbReference>
<keyword evidence="2" id="KW-1185">Reference proteome</keyword>
<gene>
    <name evidence="1" type="ORF">GCM10007269_19240</name>
</gene>
<protein>
    <submittedName>
        <fullName evidence="1">Uncharacterized protein</fullName>
    </submittedName>
</protein>
<evidence type="ECO:0000313" key="2">
    <source>
        <dbReference type="Proteomes" id="UP000629365"/>
    </source>
</evidence>
<reference evidence="2" key="1">
    <citation type="journal article" date="2019" name="Int. J. Syst. Evol. Microbiol.">
        <title>The Global Catalogue of Microorganisms (GCM) 10K type strain sequencing project: providing services to taxonomists for standard genome sequencing and annotation.</title>
        <authorList>
            <consortium name="The Broad Institute Genomics Platform"/>
            <consortium name="The Broad Institute Genome Sequencing Center for Infectious Disease"/>
            <person name="Wu L."/>
            <person name="Ma J."/>
        </authorList>
    </citation>
    <scope>NUCLEOTIDE SEQUENCE [LARGE SCALE GENOMIC DNA]</scope>
    <source>
        <strain evidence="2">CCM 7640</strain>
    </source>
</reference>
<accession>A0ABQ1RQV4</accession>
<comment type="caution">
    <text evidence="1">The sequence shown here is derived from an EMBL/GenBank/DDBJ whole genome shotgun (WGS) entry which is preliminary data.</text>
</comment>
<proteinExistence type="predicted"/>
<sequence>MTQGPFRDVPIACTLPTIAEAKAQVERWQAFDADYALSAERADSVLVIHYAKVDDSISRLRELVEVERRCCAFVEWGIDEGRGDLRLIARGSVEQLAALNVPTPLTA</sequence>
<dbReference type="RefSeq" id="WP_188436381.1">
    <property type="nucleotide sequence ID" value="NZ_BMCM01000003.1"/>
</dbReference>